<sequence length="367" mass="40063">MALATPQTLGLQSTVVTHFAQHATLQMTTEDQDYEYVLDCKTTATKDHVVLALSDKTLQARNRSTLTCDRVINAHTNSINEICVSETEPWCVVSGSSDGTIKLWDLRTNGQAAQTIGVRTEVWSVSMGCGDTLVVCGTEDRAVFYDTRSAGKLGEYGESHMDNVTRVRFHPLRRSEVVTASEDGVVCLFDCTIADEDEAIISIVNVESAVTQFAFFGHELHNMAFLTGSETLDLWNITTAQRIAHFPEIRQACNALHMPTEFLIDCKYDTTTNVLHLITGDHSGTVNIAALGDNLVPEAKLMGGHKTAVRCVDWDGTCLLTGGEDSRLCKWAPGGVTQASAPSRSIRASAERDLGGMKKARQSSRPY</sequence>
<evidence type="ECO:0000256" key="1">
    <source>
        <dbReference type="ARBA" id="ARBA00022574"/>
    </source>
</evidence>
<evidence type="ECO:0000313" key="5">
    <source>
        <dbReference type="EMBL" id="OQR92392.1"/>
    </source>
</evidence>
<dbReference type="Pfam" id="PF00400">
    <property type="entry name" value="WD40"/>
    <property type="match status" value="3"/>
</dbReference>
<keyword evidence="2" id="KW-0677">Repeat</keyword>
<keyword evidence="1 3" id="KW-0853">WD repeat</keyword>
<feature type="region of interest" description="Disordered" evidence="4">
    <location>
        <begin position="339"/>
        <end position="367"/>
    </location>
</feature>
<evidence type="ECO:0000256" key="3">
    <source>
        <dbReference type="PROSITE-ProRule" id="PRU00221"/>
    </source>
</evidence>
<protein>
    <submittedName>
        <fullName evidence="5">Uncharacterized protein</fullName>
    </submittedName>
</protein>
<accession>A0A1V9Z3B9</accession>
<dbReference type="SUPFAM" id="SSF50978">
    <property type="entry name" value="WD40 repeat-like"/>
    <property type="match status" value="1"/>
</dbReference>
<gene>
    <name evidence="5" type="ORF">ACHHYP_03749</name>
</gene>
<reference evidence="5 6" key="1">
    <citation type="journal article" date="2014" name="Genome Biol. Evol.">
        <title>The secreted proteins of Achlya hypogyna and Thraustotheca clavata identify the ancestral oomycete secretome and reveal gene acquisitions by horizontal gene transfer.</title>
        <authorList>
            <person name="Misner I."/>
            <person name="Blouin N."/>
            <person name="Leonard G."/>
            <person name="Richards T.A."/>
            <person name="Lane C.E."/>
        </authorList>
    </citation>
    <scope>NUCLEOTIDE SEQUENCE [LARGE SCALE GENOMIC DNA]</scope>
    <source>
        <strain evidence="5 6">ATCC 48635</strain>
    </source>
</reference>
<dbReference type="InterPro" id="IPR015943">
    <property type="entry name" value="WD40/YVTN_repeat-like_dom_sf"/>
</dbReference>
<dbReference type="Gene3D" id="2.130.10.10">
    <property type="entry name" value="YVTN repeat-like/Quinoprotein amine dehydrogenase"/>
    <property type="match status" value="2"/>
</dbReference>
<proteinExistence type="predicted"/>
<feature type="compositionally biased region" description="Basic residues" evidence="4">
    <location>
        <begin position="358"/>
        <end position="367"/>
    </location>
</feature>
<dbReference type="PROSITE" id="PS00678">
    <property type="entry name" value="WD_REPEATS_1"/>
    <property type="match status" value="1"/>
</dbReference>
<dbReference type="InterPro" id="IPR019775">
    <property type="entry name" value="WD40_repeat_CS"/>
</dbReference>
<feature type="compositionally biased region" description="Low complexity" evidence="4">
    <location>
        <begin position="339"/>
        <end position="348"/>
    </location>
</feature>
<dbReference type="InterPro" id="IPR039328">
    <property type="entry name" value="WDR89"/>
</dbReference>
<organism evidence="5 6">
    <name type="scientific">Achlya hypogyna</name>
    <name type="common">Oomycete</name>
    <name type="synonym">Protoachlya hypogyna</name>
    <dbReference type="NCBI Taxonomy" id="1202772"/>
    <lineage>
        <taxon>Eukaryota</taxon>
        <taxon>Sar</taxon>
        <taxon>Stramenopiles</taxon>
        <taxon>Oomycota</taxon>
        <taxon>Saprolegniomycetes</taxon>
        <taxon>Saprolegniales</taxon>
        <taxon>Achlyaceae</taxon>
        <taxon>Achlya</taxon>
    </lineage>
</organism>
<dbReference type="STRING" id="1202772.A0A1V9Z3B9"/>
<dbReference type="SMART" id="SM00320">
    <property type="entry name" value="WD40"/>
    <property type="match status" value="4"/>
</dbReference>
<feature type="repeat" description="WD" evidence="3">
    <location>
        <begin position="72"/>
        <end position="114"/>
    </location>
</feature>
<dbReference type="PANTHER" id="PTHR22889">
    <property type="entry name" value="WD REPEAT-CONTAINING PROTEIN 89"/>
    <property type="match status" value="1"/>
</dbReference>
<dbReference type="PROSITE" id="PS50294">
    <property type="entry name" value="WD_REPEATS_REGION"/>
    <property type="match status" value="1"/>
</dbReference>
<dbReference type="OrthoDB" id="25131at2759"/>
<name>A0A1V9Z3B9_ACHHY</name>
<dbReference type="AlphaFoldDB" id="A0A1V9Z3B9"/>
<dbReference type="PANTHER" id="PTHR22889:SF0">
    <property type="entry name" value="WD REPEAT-CONTAINING PROTEIN 89"/>
    <property type="match status" value="1"/>
</dbReference>
<dbReference type="InterPro" id="IPR036322">
    <property type="entry name" value="WD40_repeat_dom_sf"/>
</dbReference>
<comment type="caution">
    <text evidence="5">The sequence shown here is derived from an EMBL/GenBank/DDBJ whole genome shotgun (WGS) entry which is preliminary data.</text>
</comment>
<dbReference type="InterPro" id="IPR001680">
    <property type="entry name" value="WD40_rpt"/>
</dbReference>
<keyword evidence="6" id="KW-1185">Reference proteome</keyword>
<evidence type="ECO:0000256" key="2">
    <source>
        <dbReference type="ARBA" id="ARBA00022737"/>
    </source>
</evidence>
<dbReference type="EMBL" id="JNBR01000462">
    <property type="protein sequence ID" value="OQR92392.1"/>
    <property type="molecule type" value="Genomic_DNA"/>
</dbReference>
<evidence type="ECO:0000256" key="4">
    <source>
        <dbReference type="SAM" id="MobiDB-lite"/>
    </source>
</evidence>
<dbReference type="Proteomes" id="UP000243579">
    <property type="component" value="Unassembled WGS sequence"/>
</dbReference>
<dbReference type="PROSITE" id="PS50082">
    <property type="entry name" value="WD_REPEATS_2"/>
    <property type="match status" value="1"/>
</dbReference>
<evidence type="ECO:0000313" key="6">
    <source>
        <dbReference type="Proteomes" id="UP000243579"/>
    </source>
</evidence>